<dbReference type="SMART" id="SM00530">
    <property type="entry name" value="HTH_XRE"/>
    <property type="match status" value="1"/>
</dbReference>
<dbReference type="Gene3D" id="1.10.260.40">
    <property type="entry name" value="lambda repressor-like DNA-binding domains"/>
    <property type="match status" value="1"/>
</dbReference>
<dbReference type="Pfam" id="PF01381">
    <property type="entry name" value="HTH_3"/>
    <property type="match status" value="1"/>
</dbReference>
<dbReference type="InterPro" id="IPR010982">
    <property type="entry name" value="Lambda_DNA-bd_dom_sf"/>
</dbReference>
<dbReference type="GO" id="GO:0003677">
    <property type="term" value="F:DNA binding"/>
    <property type="evidence" value="ECO:0007669"/>
    <property type="project" value="InterPro"/>
</dbReference>
<dbReference type="RefSeq" id="WP_010840183.1">
    <property type="nucleotide sequence ID" value="NZ_QRCM01000001.1"/>
</dbReference>
<dbReference type="InterPro" id="IPR001387">
    <property type="entry name" value="Cro/C1-type_HTH"/>
</dbReference>
<evidence type="ECO:0000313" key="4">
    <source>
        <dbReference type="Proteomes" id="UP000471120"/>
    </source>
</evidence>
<reference evidence="3 4" key="1">
    <citation type="submission" date="2018-07" db="EMBL/GenBank/DDBJ databases">
        <title>Genome sequence of Rhodococcus rhodnii ATCC 35071 from Rhodnius prolixus.</title>
        <authorList>
            <person name="Patel V."/>
            <person name="Vogel K.J."/>
        </authorList>
    </citation>
    <scope>NUCLEOTIDE SEQUENCE [LARGE SCALE GENOMIC DNA]</scope>
    <source>
        <strain evidence="3 4">ATCC 35071</strain>
    </source>
</reference>
<organism evidence="3 4">
    <name type="scientific">Rhodococcus rhodnii</name>
    <dbReference type="NCBI Taxonomy" id="38312"/>
    <lineage>
        <taxon>Bacteria</taxon>
        <taxon>Bacillati</taxon>
        <taxon>Actinomycetota</taxon>
        <taxon>Actinomycetes</taxon>
        <taxon>Mycobacteriales</taxon>
        <taxon>Nocardiaceae</taxon>
        <taxon>Rhodococcus</taxon>
    </lineage>
</organism>
<dbReference type="EMBL" id="QRCM01000003">
    <property type="protein sequence ID" value="TXG88272.1"/>
    <property type="molecule type" value="Genomic_DNA"/>
</dbReference>
<dbReference type="EMBL" id="QRCM01000001">
    <property type="protein sequence ID" value="TXG89090.1"/>
    <property type="molecule type" value="Genomic_DNA"/>
</dbReference>
<dbReference type="SUPFAM" id="SSF47413">
    <property type="entry name" value="lambda repressor-like DNA-binding domains"/>
    <property type="match status" value="1"/>
</dbReference>
<proteinExistence type="predicted"/>
<evidence type="ECO:0000313" key="2">
    <source>
        <dbReference type="EMBL" id="TXG88272.1"/>
    </source>
</evidence>
<evidence type="ECO:0000313" key="3">
    <source>
        <dbReference type="EMBL" id="TXG89090.1"/>
    </source>
</evidence>
<accession>A0A6P2CB44</accession>
<dbReference type="AlphaFoldDB" id="A0A6P2CB44"/>
<dbReference type="CDD" id="cd00093">
    <property type="entry name" value="HTH_XRE"/>
    <property type="match status" value="1"/>
</dbReference>
<dbReference type="Proteomes" id="UP000471120">
    <property type="component" value="Unassembled WGS sequence"/>
</dbReference>
<gene>
    <name evidence="3" type="ORF">DW322_01050</name>
    <name evidence="2" type="ORF">DW322_21555</name>
</gene>
<protein>
    <submittedName>
        <fullName evidence="3">XRE family transcriptional regulator</fullName>
    </submittedName>
</protein>
<feature type="domain" description="HTH cro/C1-type" evidence="1">
    <location>
        <begin position="34"/>
        <end position="74"/>
    </location>
</feature>
<sequence length="85" mass="9461">MRNEGEGSGIIPEWDVADRMRKAMRVAGLPTGVMADRLGVSRESVGRWINGRVNPSLDTLNRWSEVTGVSYAWIRFGDDAHNNDS</sequence>
<name>A0A6P2CB44_9NOCA</name>
<comment type="caution">
    <text evidence="3">The sequence shown here is derived from an EMBL/GenBank/DDBJ whole genome shotgun (WGS) entry which is preliminary data.</text>
</comment>
<evidence type="ECO:0000259" key="1">
    <source>
        <dbReference type="PROSITE" id="PS50943"/>
    </source>
</evidence>
<dbReference type="PROSITE" id="PS50943">
    <property type="entry name" value="HTH_CROC1"/>
    <property type="match status" value="1"/>
</dbReference>